<organism evidence="2 3">
    <name type="scientific">Halomarina halobia</name>
    <dbReference type="NCBI Taxonomy" id="3033386"/>
    <lineage>
        <taxon>Archaea</taxon>
        <taxon>Methanobacteriati</taxon>
        <taxon>Methanobacteriota</taxon>
        <taxon>Stenosarchaea group</taxon>
        <taxon>Halobacteria</taxon>
        <taxon>Halobacteriales</taxon>
        <taxon>Natronomonadaceae</taxon>
        <taxon>Halomarina</taxon>
    </lineage>
</organism>
<comment type="caution">
    <text evidence="2">The sequence shown here is derived from an EMBL/GenBank/DDBJ whole genome shotgun (WGS) entry which is preliminary data.</text>
</comment>
<keyword evidence="1" id="KW-0472">Membrane</keyword>
<keyword evidence="1" id="KW-0812">Transmembrane</keyword>
<gene>
    <name evidence="2" type="ORF">ACFQPE_11075</name>
</gene>
<dbReference type="Proteomes" id="UP001596547">
    <property type="component" value="Unassembled WGS sequence"/>
</dbReference>
<dbReference type="GeneID" id="79316008"/>
<feature type="transmembrane region" description="Helical" evidence="1">
    <location>
        <begin position="65"/>
        <end position="85"/>
    </location>
</feature>
<evidence type="ECO:0000313" key="2">
    <source>
        <dbReference type="EMBL" id="MFC7317324.1"/>
    </source>
</evidence>
<proteinExistence type="predicted"/>
<dbReference type="InterPro" id="IPR055692">
    <property type="entry name" value="DUF7268"/>
</dbReference>
<dbReference type="Pfam" id="PF23930">
    <property type="entry name" value="DUF7268"/>
    <property type="match status" value="1"/>
</dbReference>
<feature type="transmembrane region" description="Helical" evidence="1">
    <location>
        <begin position="32"/>
        <end position="53"/>
    </location>
</feature>
<keyword evidence="3" id="KW-1185">Reference proteome</keyword>
<sequence>MTPAPLAATVVIAATGVDLARLAAWARPRARIVLSAALVGGALGALATLGLALASPLPAASARAFALGALAFGFGLLGWSGSVMLGRSVERLQRTLDVGTDWTEADSRRAMVRIAAAGAGAMLAVASATTALGALGALLALA</sequence>
<feature type="transmembrane region" description="Helical" evidence="1">
    <location>
        <begin position="114"/>
        <end position="141"/>
    </location>
</feature>
<accession>A0ABD6A9Q1</accession>
<evidence type="ECO:0000313" key="3">
    <source>
        <dbReference type="Proteomes" id="UP001596547"/>
    </source>
</evidence>
<feature type="transmembrane region" description="Helical" evidence="1">
    <location>
        <begin position="6"/>
        <end position="25"/>
    </location>
</feature>
<dbReference type="AlphaFoldDB" id="A0ABD6A9Q1"/>
<protein>
    <submittedName>
        <fullName evidence="2">Uncharacterized protein</fullName>
    </submittedName>
</protein>
<dbReference type="RefSeq" id="WP_276303427.1">
    <property type="nucleotide sequence ID" value="NZ_CP119992.1"/>
</dbReference>
<evidence type="ECO:0000256" key="1">
    <source>
        <dbReference type="SAM" id="Phobius"/>
    </source>
</evidence>
<reference evidence="2 3" key="1">
    <citation type="journal article" date="2019" name="Int. J. Syst. Evol. Microbiol.">
        <title>The Global Catalogue of Microorganisms (GCM) 10K type strain sequencing project: providing services to taxonomists for standard genome sequencing and annotation.</title>
        <authorList>
            <consortium name="The Broad Institute Genomics Platform"/>
            <consortium name="The Broad Institute Genome Sequencing Center for Infectious Disease"/>
            <person name="Wu L."/>
            <person name="Ma J."/>
        </authorList>
    </citation>
    <scope>NUCLEOTIDE SEQUENCE [LARGE SCALE GENOMIC DNA]</scope>
    <source>
        <strain evidence="2 3">PSR21</strain>
    </source>
</reference>
<dbReference type="EMBL" id="JBHTBF010000002">
    <property type="protein sequence ID" value="MFC7317324.1"/>
    <property type="molecule type" value="Genomic_DNA"/>
</dbReference>
<keyword evidence="1" id="KW-1133">Transmembrane helix</keyword>
<name>A0ABD6A9Q1_9EURY</name>